<sequence length="67" mass="7397">MSGVPRDAGACREPEDDWSFSRPAASARDHLGGYAHRWEEALGTAFHTRAAFALGDGRARGPRRKMR</sequence>
<comment type="caution">
    <text evidence="2">The sequence shown here is derived from an EMBL/GenBank/DDBJ whole genome shotgun (WGS) entry which is preliminary data.</text>
</comment>
<protein>
    <submittedName>
        <fullName evidence="2">Uncharacterized protein</fullName>
    </submittedName>
</protein>
<dbReference type="RefSeq" id="WP_378302007.1">
    <property type="nucleotide sequence ID" value="NZ_JBHTJA010000052.1"/>
</dbReference>
<name>A0ABW3EX48_9ACTN</name>
<evidence type="ECO:0000256" key="1">
    <source>
        <dbReference type="SAM" id="MobiDB-lite"/>
    </source>
</evidence>
<accession>A0ABW3EX48</accession>
<keyword evidence="3" id="KW-1185">Reference proteome</keyword>
<dbReference type="EMBL" id="JBHTJA010000052">
    <property type="protein sequence ID" value="MFD0903316.1"/>
    <property type="molecule type" value="Genomic_DNA"/>
</dbReference>
<organism evidence="2 3">
    <name type="scientific">Actinomadura sediminis</name>
    <dbReference type="NCBI Taxonomy" id="1038904"/>
    <lineage>
        <taxon>Bacteria</taxon>
        <taxon>Bacillati</taxon>
        <taxon>Actinomycetota</taxon>
        <taxon>Actinomycetes</taxon>
        <taxon>Streptosporangiales</taxon>
        <taxon>Thermomonosporaceae</taxon>
        <taxon>Actinomadura</taxon>
    </lineage>
</organism>
<proteinExistence type="predicted"/>
<feature type="region of interest" description="Disordered" evidence="1">
    <location>
        <begin position="1"/>
        <end position="24"/>
    </location>
</feature>
<evidence type="ECO:0000313" key="3">
    <source>
        <dbReference type="Proteomes" id="UP001596972"/>
    </source>
</evidence>
<reference evidence="3" key="1">
    <citation type="journal article" date="2019" name="Int. J. Syst. Evol. Microbiol.">
        <title>The Global Catalogue of Microorganisms (GCM) 10K type strain sequencing project: providing services to taxonomists for standard genome sequencing and annotation.</title>
        <authorList>
            <consortium name="The Broad Institute Genomics Platform"/>
            <consortium name="The Broad Institute Genome Sequencing Center for Infectious Disease"/>
            <person name="Wu L."/>
            <person name="Ma J."/>
        </authorList>
    </citation>
    <scope>NUCLEOTIDE SEQUENCE [LARGE SCALE GENOMIC DNA]</scope>
    <source>
        <strain evidence="3">JCM 31202</strain>
    </source>
</reference>
<evidence type="ECO:0000313" key="2">
    <source>
        <dbReference type="EMBL" id="MFD0903316.1"/>
    </source>
</evidence>
<gene>
    <name evidence="2" type="ORF">ACFQ11_23190</name>
</gene>
<dbReference type="Proteomes" id="UP001596972">
    <property type="component" value="Unassembled WGS sequence"/>
</dbReference>